<accession>A0A2T2X6E4</accession>
<dbReference type="GO" id="GO:0051082">
    <property type="term" value="F:unfolded protein binding"/>
    <property type="evidence" value="ECO:0007669"/>
    <property type="project" value="UniProtKB-UniRule"/>
</dbReference>
<dbReference type="PANTHER" id="PTHR30111:SF1">
    <property type="entry name" value="33 KDA CHAPERONIN"/>
    <property type="match status" value="1"/>
</dbReference>
<keyword evidence="1 6" id="KW-0963">Cytoplasm</keyword>
<keyword evidence="3 6" id="KW-1015">Disulfide bond</keyword>
<comment type="caution">
    <text evidence="7">The sequence shown here is derived from an EMBL/GenBank/DDBJ whole genome shotgun (WGS) entry which is preliminary data.</text>
</comment>
<keyword evidence="5 6" id="KW-0676">Redox-active center</keyword>
<evidence type="ECO:0000256" key="4">
    <source>
        <dbReference type="ARBA" id="ARBA00023186"/>
    </source>
</evidence>
<protein>
    <recommendedName>
        <fullName evidence="6">33 kDa chaperonin</fullName>
    </recommendedName>
    <alternativeName>
        <fullName evidence="6">Heat shock protein 33 homolog</fullName>
        <shortName evidence="6">HSP33</shortName>
    </alternativeName>
</protein>
<dbReference type="Pfam" id="PF01430">
    <property type="entry name" value="HSP33"/>
    <property type="match status" value="1"/>
</dbReference>
<comment type="function">
    <text evidence="6">Redox regulated molecular chaperone. Protects both thermally unfolding and oxidatively damaged proteins from irreversible aggregation. Plays an important role in the bacterial defense system toward oxidative stress.</text>
</comment>
<keyword evidence="2 6" id="KW-0862">Zinc</keyword>
<dbReference type="GO" id="GO:0044183">
    <property type="term" value="F:protein folding chaperone"/>
    <property type="evidence" value="ECO:0007669"/>
    <property type="project" value="TreeGrafter"/>
</dbReference>
<comment type="similarity">
    <text evidence="6">Belongs to the HSP33 family.</text>
</comment>
<dbReference type="PIRSF" id="PIRSF005261">
    <property type="entry name" value="Heat_shock_Hsp33"/>
    <property type="match status" value="1"/>
</dbReference>
<reference evidence="7 8" key="1">
    <citation type="journal article" date="2014" name="BMC Genomics">
        <title>Comparison of environmental and isolate Sulfobacillus genomes reveals diverse carbon, sulfur, nitrogen, and hydrogen metabolisms.</title>
        <authorList>
            <person name="Justice N.B."/>
            <person name="Norman A."/>
            <person name="Brown C.T."/>
            <person name="Singh A."/>
            <person name="Thomas B.C."/>
            <person name="Banfield J.F."/>
        </authorList>
    </citation>
    <scope>NUCLEOTIDE SEQUENCE [LARGE SCALE GENOMIC DNA]</scope>
    <source>
        <strain evidence="7">AMDSBA5</strain>
    </source>
</reference>
<dbReference type="GO" id="GO:0005737">
    <property type="term" value="C:cytoplasm"/>
    <property type="evidence" value="ECO:0007669"/>
    <property type="project" value="UniProtKB-SubCell"/>
</dbReference>
<dbReference type="AlphaFoldDB" id="A0A2T2X6E4"/>
<evidence type="ECO:0000256" key="5">
    <source>
        <dbReference type="ARBA" id="ARBA00023284"/>
    </source>
</evidence>
<evidence type="ECO:0000256" key="1">
    <source>
        <dbReference type="ARBA" id="ARBA00022490"/>
    </source>
</evidence>
<keyword evidence="4 6" id="KW-0143">Chaperone</keyword>
<sequence length="291" mass="31436">MMTDYRRKATAADGTMRIIVANTKDTALQVQRVHQASPVAAAAMGRLLTAAALLAADFKDAALVKVEVDGGGPLGRVIAEARTGGRVRARAEHPQVTLPLRNDGKLAVGQAVGADGVFKVTREEHNGLIYQGQVELLSGEIGQDFAQYYTLSEQIPSAVALGVLVGTDSLVQAAGGLVVQALPGSEPYIDGVSTRFSHLDHISHRLADGESLEQLAEEVMGTPLHWYDPEPIYYQCECSKTRSLEILSSLPRVEIEELIKDQGAEVVCHYCHTAYQFSQSDIEKLLDRAID</sequence>
<evidence type="ECO:0000313" key="7">
    <source>
        <dbReference type="EMBL" id="PSR30037.1"/>
    </source>
</evidence>
<comment type="PTM">
    <text evidence="6">Under oxidizing conditions two disulfide bonds are formed involving the reactive cysteines. Under reducing conditions zinc is bound to the reactive cysteines and the protein is inactive.</text>
</comment>
<dbReference type="SUPFAM" id="SSF64397">
    <property type="entry name" value="Hsp33 domain"/>
    <property type="match status" value="1"/>
</dbReference>
<evidence type="ECO:0000313" key="8">
    <source>
        <dbReference type="Proteomes" id="UP000242705"/>
    </source>
</evidence>
<dbReference type="InterPro" id="IPR000397">
    <property type="entry name" value="Heat_shock_Hsp33"/>
</dbReference>
<dbReference type="PANTHER" id="PTHR30111">
    <property type="entry name" value="33 KDA CHAPERONIN"/>
    <property type="match status" value="1"/>
</dbReference>
<organism evidence="7 8">
    <name type="scientific">Sulfobacillus thermosulfidooxidans</name>
    <dbReference type="NCBI Taxonomy" id="28034"/>
    <lineage>
        <taxon>Bacteria</taxon>
        <taxon>Bacillati</taxon>
        <taxon>Bacillota</taxon>
        <taxon>Clostridia</taxon>
        <taxon>Eubacteriales</taxon>
        <taxon>Clostridiales Family XVII. Incertae Sedis</taxon>
        <taxon>Sulfobacillus</taxon>
    </lineage>
</organism>
<name>A0A2T2X6E4_SULTH</name>
<dbReference type="InterPro" id="IPR016154">
    <property type="entry name" value="Heat_shock_Hsp33_C"/>
</dbReference>
<comment type="subcellular location">
    <subcellularLocation>
        <location evidence="6">Cytoplasm</location>
    </subcellularLocation>
</comment>
<evidence type="ECO:0000256" key="6">
    <source>
        <dbReference type="HAMAP-Rule" id="MF_00117"/>
    </source>
</evidence>
<dbReference type="GO" id="GO:0042026">
    <property type="term" value="P:protein refolding"/>
    <property type="evidence" value="ECO:0007669"/>
    <property type="project" value="TreeGrafter"/>
</dbReference>
<dbReference type="InterPro" id="IPR016153">
    <property type="entry name" value="Heat_shock_Hsp33_N"/>
</dbReference>
<evidence type="ECO:0000256" key="3">
    <source>
        <dbReference type="ARBA" id="ARBA00023157"/>
    </source>
</evidence>
<gene>
    <name evidence="6" type="primary">hslO</name>
    <name evidence="7" type="ORF">C7B47_01120</name>
</gene>
<evidence type="ECO:0000256" key="2">
    <source>
        <dbReference type="ARBA" id="ARBA00022833"/>
    </source>
</evidence>
<feature type="disulfide bond" description="Redox-active" evidence="6">
    <location>
        <begin position="236"/>
        <end position="238"/>
    </location>
</feature>
<dbReference type="HAMAP" id="MF_00117">
    <property type="entry name" value="HslO"/>
    <property type="match status" value="1"/>
</dbReference>
<dbReference type="SUPFAM" id="SSF118352">
    <property type="entry name" value="HSP33 redox switch-like"/>
    <property type="match status" value="1"/>
</dbReference>
<dbReference type="CDD" id="cd00498">
    <property type="entry name" value="Hsp33"/>
    <property type="match status" value="1"/>
</dbReference>
<dbReference type="Gene3D" id="3.55.30.10">
    <property type="entry name" value="Hsp33 domain"/>
    <property type="match status" value="1"/>
</dbReference>
<dbReference type="Proteomes" id="UP000242705">
    <property type="component" value="Unassembled WGS sequence"/>
</dbReference>
<dbReference type="EMBL" id="PXYX01000001">
    <property type="protein sequence ID" value="PSR30037.1"/>
    <property type="molecule type" value="Genomic_DNA"/>
</dbReference>
<feature type="disulfide bond" description="Redox-active" evidence="6">
    <location>
        <begin position="268"/>
        <end position="271"/>
    </location>
</feature>
<proteinExistence type="inferred from homology"/>
<dbReference type="Gene3D" id="3.90.1280.10">
    <property type="entry name" value="HSP33 redox switch-like"/>
    <property type="match status" value="1"/>
</dbReference>
<dbReference type="NCBIfam" id="NF001033">
    <property type="entry name" value="PRK00114.1"/>
    <property type="match status" value="1"/>
</dbReference>